<gene>
    <name evidence="1" type="ORF">DHEL01_v209682</name>
</gene>
<protein>
    <submittedName>
        <fullName evidence="1">Uncharacterized protein</fullName>
    </submittedName>
</protein>
<dbReference type="AlphaFoldDB" id="A0A2P5HNU2"/>
<organism evidence="1 2">
    <name type="scientific">Diaporthe helianthi</name>
    <dbReference type="NCBI Taxonomy" id="158607"/>
    <lineage>
        <taxon>Eukaryota</taxon>
        <taxon>Fungi</taxon>
        <taxon>Dikarya</taxon>
        <taxon>Ascomycota</taxon>
        <taxon>Pezizomycotina</taxon>
        <taxon>Sordariomycetes</taxon>
        <taxon>Sordariomycetidae</taxon>
        <taxon>Diaporthales</taxon>
        <taxon>Diaporthaceae</taxon>
        <taxon>Diaporthe</taxon>
    </lineage>
</organism>
<reference evidence="1" key="1">
    <citation type="submission" date="2017-09" db="EMBL/GenBank/DDBJ databases">
        <title>Polyketide synthases of a Diaporthe helianthi virulent isolate.</title>
        <authorList>
            <person name="Baroncelli R."/>
        </authorList>
    </citation>
    <scope>NUCLEOTIDE SEQUENCE [LARGE SCALE GENOMIC DNA]</scope>
    <source>
        <strain evidence="1">7/96</strain>
    </source>
</reference>
<accession>A0A2P5HNU2</accession>
<sequence length="509" mass="57554">MESTSSIAPAGRISTAARCPSLPAEVWGMIFSVGHDDEDGGFWSCFRFPHLASICRSCTLFRDLVRPRLYYRFHSHLLTQIYSFNDKEYERFSVAKFARTISTNPHLASMVRRVDIQGVCDKWDVVPEAPVPLGYYPDDPMASVLTRKAVELGMVLRYYDVYTNVHSPQNVGFDLVALILVQLPMLDTLDLKWSGTPPMTRIPQPRSFWPWKKSIRNMTLTYSSIADPTKDDIIRDQRLIPGDCLKPVRSLISTGTSLTRLTLMDCAGPNLVLPLENLREAFIIDCQFRPGQFLNLLKPCKALVKFVTRGTVLSHGPEIIEALEPASSGLEVLGLDFVGRNSPRILSFTHFTALKTLYLDMRCVWNRQVLKNSPPNPDMLLTTLLPESIEEVAIFNEGVDEQFGFEFEAHAKRLALERNVNGRFQHLRWLHGVSFSAIDENMESDMEQAMEDGDPDEAREILTHVSRRLATLAQAKKLMGDGGVEFSLDLIGVEDSYFSIDYLIWGLNI</sequence>
<dbReference type="Proteomes" id="UP000094444">
    <property type="component" value="Unassembled WGS sequence"/>
</dbReference>
<dbReference type="InParanoid" id="A0A2P5HNU2"/>
<name>A0A2P5HNU2_DIAHE</name>
<dbReference type="OrthoDB" id="5231614at2759"/>
<comment type="caution">
    <text evidence="1">The sequence shown here is derived from an EMBL/GenBank/DDBJ whole genome shotgun (WGS) entry which is preliminary data.</text>
</comment>
<proteinExistence type="predicted"/>
<evidence type="ECO:0000313" key="2">
    <source>
        <dbReference type="Proteomes" id="UP000094444"/>
    </source>
</evidence>
<keyword evidence="2" id="KW-1185">Reference proteome</keyword>
<evidence type="ECO:0000313" key="1">
    <source>
        <dbReference type="EMBL" id="POS71922.1"/>
    </source>
</evidence>
<dbReference type="EMBL" id="MAVT02001132">
    <property type="protein sequence ID" value="POS71922.1"/>
    <property type="molecule type" value="Genomic_DNA"/>
</dbReference>